<keyword evidence="3" id="KW-1185">Reference proteome</keyword>
<proteinExistence type="predicted"/>
<sequence>MSPSASSSIHFMPQFRHNTTKAPNSNTKQKAKTILGGLPIKPWVLTDKEQIARERSCGEFRSARTETSVCSPIPRALNSELLGATGDGAPQASPSQRPDTVTQTPTFKYSSSSQSAF</sequence>
<name>A0ABQ9X9M9_9EUKA</name>
<feature type="compositionally biased region" description="Polar residues" evidence="1">
    <location>
        <begin position="16"/>
        <end position="28"/>
    </location>
</feature>
<evidence type="ECO:0000313" key="2">
    <source>
        <dbReference type="EMBL" id="KAK2948020.1"/>
    </source>
</evidence>
<feature type="region of interest" description="Disordered" evidence="1">
    <location>
        <begin position="1"/>
        <end position="28"/>
    </location>
</feature>
<feature type="region of interest" description="Disordered" evidence="1">
    <location>
        <begin position="80"/>
        <end position="117"/>
    </location>
</feature>
<accession>A0ABQ9X9M9</accession>
<organism evidence="2 3">
    <name type="scientific">Blattamonas nauphoetae</name>
    <dbReference type="NCBI Taxonomy" id="2049346"/>
    <lineage>
        <taxon>Eukaryota</taxon>
        <taxon>Metamonada</taxon>
        <taxon>Preaxostyla</taxon>
        <taxon>Oxymonadida</taxon>
        <taxon>Blattamonas</taxon>
    </lineage>
</organism>
<comment type="caution">
    <text evidence="2">The sequence shown here is derived from an EMBL/GenBank/DDBJ whole genome shotgun (WGS) entry which is preliminary data.</text>
</comment>
<protein>
    <submittedName>
        <fullName evidence="2">Uncharacterized protein</fullName>
    </submittedName>
</protein>
<dbReference type="EMBL" id="JARBJD010000186">
    <property type="protein sequence ID" value="KAK2948020.1"/>
    <property type="molecule type" value="Genomic_DNA"/>
</dbReference>
<reference evidence="2 3" key="1">
    <citation type="journal article" date="2022" name="bioRxiv">
        <title>Genomics of Preaxostyla Flagellates Illuminates Evolutionary Transitions and the Path Towards Mitochondrial Loss.</title>
        <authorList>
            <person name="Novak L.V.F."/>
            <person name="Treitli S.C."/>
            <person name="Pyrih J."/>
            <person name="Halakuc P."/>
            <person name="Pipaliya S.V."/>
            <person name="Vacek V."/>
            <person name="Brzon O."/>
            <person name="Soukal P."/>
            <person name="Eme L."/>
            <person name="Dacks J.B."/>
            <person name="Karnkowska A."/>
            <person name="Elias M."/>
            <person name="Hampl V."/>
        </authorList>
    </citation>
    <scope>NUCLEOTIDE SEQUENCE [LARGE SCALE GENOMIC DNA]</scope>
    <source>
        <strain evidence="2">NAU3</strain>
        <tissue evidence="2">Gut</tissue>
    </source>
</reference>
<dbReference type="Proteomes" id="UP001281761">
    <property type="component" value="Unassembled WGS sequence"/>
</dbReference>
<evidence type="ECO:0000313" key="3">
    <source>
        <dbReference type="Proteomes" id="UP001281761"/>
    </source>
</evidence>
<gene>
    <name evidence="2" type="ORF">BLNAU_17056</name>
</gene>
<evidence type="ECO:0000256" key="1">
    <source>
        <dbReference type="SAM" id="MobiDB-lite"/>
    </source>
</evidence>
<feature type="compositionally biased region" description="Polar residues" evidence="1">
    <location>
        <begin position="92"/>
        <end position="117"/>
    </location>
</feature>